<organism evidence="1">
    <name type="scientific">uncultured Caudovirales phage</name>
    <dbReference type="NCBI Taxonomy" id="2100421"/>
    <lineage>
        <taxon>Viruses</taxon>
        <taxon>Duplodnaviria</taxon>
        <taxon>Heunggongvirae</taxon>
        <taxon>Uroviricota</taxon>
        <taxon>Caudoviricetes</taxon>
        <taxon>Peduoviridae</taxon>
        <taxon>Maltschvirus</taxon>
        <taxon>Maltschvirus maltsch</taxon>
    </lineage>
</organism>
<evidence type="ECO:0000313" key="1">
    <source>
        <dbReference type="EMBL" id="CAB5224264.1"/>
    </source>
</evidence>
<protein>
    <submittedName>
        <fullName evidence="1">Uncharacterized protein</fullName>
    </submittedName>
</protein>
<gene>
    <name evidence="1" type="ORF">UFOVP386_40</name>
</gene>
<name>A0A6J7X174_9CAUD</name>
<reference evidence="1" key="1">
    <citation type="submission" date="2020-05" db="EMBL/GenBank/DDBJ databases">
        <authorList>
            <person name="Chiriac C."/>
            <person name="Salcher M."/>
            <person name="Ghai R."/>
            <person name="Kavagutti S V."/>
        </authorList>
    </citation>
    <scope>NUCLEOTIDE SEQUENCE</scope>
</reference>
<sequence>MKKQLELTEGEVQVIKAIIQASDKSTGGDFTYFDEVEAELKGIFSSSQVKGYLSSIQAKELIHISDDKYRQICGTGWQNLRSLSEYLPEEKIQEEVQEEVQVDSRLQNIDKVMEIIDSIIDNASSELDQARIKFQNKLSFDNDTISFTKLFSHGYSVLYHEAVLEIWNEFKRGIETRIMYIERGYQPEVCFLLYIENFKHEIEKSMKYIQDDFNYISGGNISQFDMPRMVKKFHYNALDNTLNGRVYFWEDKNSIEVIYNLFSEGRK</sequence>
<accession>A0A6J7X174</accession>
<dbReference type="EMBL" id="LR798330">
    <property type="protein sequence ID" value="CAB5224264.1"/>
    <property type="molecule type" value="Genomic_DNA"/>
</dbReference>
<proteinExistence type="predicted"/>